<name>A0ABQ8HWK7_9ROSI</name>
<keyword evidence="4" id="KW-0560">Oxidoreductase</keyword>
<dbReference type="EMBL" id="JAFEMO010000006">
    <property type="protein sequence ID" value="KAH7568658.1"/>
    <property type="molecule type" value="Genomic_DNA"/>
</dbReference>
<evidence type="ECO:0000256" key="2">
    <source>
        <dbReference type="ARBA" id="ARBA00022723"/>
    </source>
</evidence>
<evidence type="ECO:0000256" key="4">
    <source>
        <dbReference type="RuleBase" id="RU003682"/>
    </source>
</evidence>
<dbReference type="Proteomes" id="UP000827721">
    <property type="component" value="Unassembled WGS sequence"/>
</dbReference>
<dbReference type="InterPro" id="IPR027443">
    <property type="entry name" value="IPNS-like_sf"/>
</dbReference>
<gene>
    <name evidence="6" type="ORF">JRO89_XS06G0028900</name>
</gene>
<dbReference type="InterPro" id="IPR005123">
    <property type="entry name" value="Oxoglu/Fe-dep_dioxygenase_dom"/>
</dbReference>
<reference evidence="6 7" key="1">
    <citation type="submission" date="2021-02" db="EMBL/GenBank/DDBJ databases">
        <title>Plant Genome Project.</title>
        <authorList>
            <person name="Zhang R.-G."/>
        </authorList>
    </citation>
    <scope>NUCLEOTIDE SEQUENCE [LARGE SCALE GENOMIC DNA]</scope>
    <source>
        <tissue evidence="6">Leaves</tissue>
    </source>
</reference>
<dbReference type="Pfam" id="PF03171">
    <property type="entry name" value="2OG-FeII_Oxy"/>
    <property type="match status" value="1"/>
</dbReference>
<dbReference type="Gene3D" id="2.60.120.330">
    <property type="entry name" value="B-lactam Antibiotic, Isopenicillin N Synthase, Chain"/>
    <property type="match status" value="1"/>
</dbReference>
<dbReference type="SUPFAM" id="SSF51197">
    <property type="entry name" value="Clavaminate synthase-like"/>
    <property type="match status" value="1"/>
</dbReference>
<comment type="similarity">
    <text evidence="1 4">Belongs to the iron/ascorbate-dependent oxidoreductase family.</text>
</comment>
<dbReference type="InterPro" id="IPR050295">
    <property type="entry name" value="Plant_2OG-oxidoreductases"/>
</dbReference>
<feature type="domain" description="Fe2OG dioxygenase" evidence="5">
    <location>
        <begin position="239"/>
        <end position="339"/>
    </location>
</feature>
<keyword evidence="7" id="KW-1185">Reference proteome</keyword>
<dbReference type="PROSITE" id="PS51471">
    <property type="entry name" value="FE2OG_OXY"/>
    <property type="match status" value="1"/>
</dbReference>
<evidence type="ECO:0000259" key="5">
    <source>
        <dbReference type="PROSITE" id="PS51471"/>
    </source>
</evidence>
<dbReference type="InterPro" id="IPR044861">
    <property type="entry name" value="IPNS-like_FE2OG_OXY"/>
</dbReference>
<evidence type="ECO:0000256" key="1">
    <source>
        <dbReference type="ARBA" id="ARBA00008056"/>
    </source>
</evidence>
<evidence type="ECO:0000313" key="6">
    <source>
        <dbReference type="EMBL" id="KAH7568658.1"/>
    </source>
</evidence>
<dbReference type="PANTHER" id="PTHR47991">
    <property type="entry name" value="OXOGLUTARATE/IRON-DEPENDENT DIOXYGENASE"/>
    <property type="match status" value="1"/>
</dbReference>
<dbReference type="Pfam" id="PF14226">
    <property type="entry name" value="DIOX_N"/>
    <property type="match status" value="1"/>
</dbReference>
<evidence type="ECO:0000313" key="7">
    <source>
        <dbReference type="Proteomes" id="UP000827721"/>
    </source>
</evidence>
<organism evidence="6 7">
    <name type="scientific">Xanthoceras sorbifolium</name>
    <dbReference type="NCBI Taxonomy" id="99658"/>
    <lineage>
        <taxon>Eukaryota</taxon>
        <taxon>Viridiplantae</taxon>
        <taxon>Streptophyta</taxon>
        <taxon>Embryophyta</taxon>
        <taxon>Tracheophyta</taxon>
        <taxon>Spermatophyta</taxon>
        <taxon>Magnoliopsida</taxon>
        <taxon>eudicotyledons</taxon>
        <taxon>Gunneridae</taxon>
        <taxon>Pentapetalae</taxon>
        <taxon>rosids</taxon>
        <taxon>malvids</taxon>
        <taxon>Sapindales</taxon>
        <taxon>Sapindaceae</taxon>
        <taxon>Xanthoceroideae</taxon>
        <taxon>Xanthoceras</taxon>
    </lineage>
</organism>
<comment type="caution">
    <text evidence="6">The sequence shown here is derived from an EMBL/GenBank/DDBJ whole genome shotgun (WGS) entry which is preliminary data.</text>
</comment>
<accession>A0ABQ8HWK7</accession>
<dbReference type="InterPro" id="IPR026992">
    <property type="entry name" value="DIOX_N"/>
</dbReference>
<evidence type="ECO:0000256" key="3">
    <source>
        <dbReference type="ARBA" id="ARBA00023004"/>
    </source>
</evidence>
<protein>
    <recommendedName>
        <fullName evidence="5">Fe2OG dioxygenase domain-containing protein</fullName>
    </recommendedName>
</protein>
<sequence>MSSFNGVRRGAIAPSSKEMRKSRSFSLQVMDLQLEEEVVNFGKSLIVPSVQELAKQPIINIPPRYLRSDLEPPILHHHTCLSSVPIIDFHKLAATGDSMDCELERLHSACKDWGFFQVINHGVSTSLLEKLKLEVENFFELSYDEKKKLWQEPDNHEGFGQLFVVSEEQKLDWSDMFYITTLPFNLRNTDLFQKLPPNLRETLDSYSVEARKLAMAMLGYMAKALQMDGEEMRELFSDGVQSMRMNYYPPCPQPDKAIGFTPHSDADALTILLQLSETEGLQIQKGGKWVPVKPLPNAFVVNIGDIMEIVSNGIYRSIEHRATVNSKEERLSIATFYSSKLDSVLGPAPSLIGLNSPAIFRRVPLEKYFKEFFARKLNGKAYLDFMKVDEQILQVNKI</sequence>
<keyword evidence="2 4" id="KW-0479">Metal-binding</keyword>
<keyword evidence="3 4" id="KW-0408">Iron</keyword>
<proteinExistence type="inferred from homology"/>